<evidence type="ECO:0000313" key="4">
    <source>
        <dbReference type="Proteomes" id="UP000002383"/>
    </source>
</evidence>
<dbReference type="PANTHER" id="PTHR36700">
    <property type="entry name" value="CRISPR SYSTEM CMR SUBUNIT CMR4"/>
    <property type="match status" value="1"/>
</dbReference>
<name>B8GSH1_THISH</name>
<accession>B8GSH1</accession>
<organism evidence="3 4">
    <name type="scientific">Thioalkalivibrio sulfidiphilus (strain HL-EbGR7)</name>
    <dbReference type="NCBI Taxonomy" id="396588"/>
    <lineage>
        <taxon>Bacteria</taxon>
        <taxon>Pseudomonadati</taxon>
        <taxon>Pseudomonadota</taxon>
        <taxon>Gammaproteobacteria</taxon>
        <taxon>Chromatiales</taxon>
        <taxon>Ectothiorhodospiraceae</taxon>
        <taxon>Thioalkalivibrio</taxon>
    </lineage>
</organism>
<dbReference type="Proteomes" id="UP000002383">
    <property type="component" value="Chromosome"/>
</dbReference>
<keyword evidence="4" id="KW-1185">Reference proteome</keyword>
<keyword evidence="1" id="KW-0051">Antiviral defense</keyword>
<dbReference type="EMBL" id="CP001339">
    <property type="protein sequence ID" value="ACL72875.1"/>
    <property type="molecule type" value="Genomic_DNA"/>
</dbReference>
<reference evidence="3 4" key="1">
    <citation type="journal article" date="2011" name="Stand. Genomic Sci.">
        <title>Complete genome sequence of 'Thioalkalivibrio sulfidophilus' HL-EbGr7.</title>
        <authorList>
            <person name="Muyzer G."/>
            <person name="Sorokin D.Y."/>
            <person name="Mavromatis K."/>
            <person name="Lapidus A."/>
            <person name="Clum A."/>
            <person name="Ivanova N."/>
            <person name="Pati A."/>
            <person name="d'Haeseleer P."/>
            <person name="Woyke T."/>
            <person name="Kyrpides N.C."/>
        </authorList>
    </citation>
    <scope>NUCLEOTIDE SEQUENCE [LARGE SCALE GENOMIC DNA]</scope>
    <source>
        <strain evidence="3 4">HL-EbGR7</strain>
    </source>
</reference>
<dbReference type="OrthoDB" id="9789361at2"/>
<dbReference type="eggNOG" id="COG1336">
    <property type="taxonomic scope" value="Bacteria"/>
</dbReference>
<evidence type="ECO:0000313" key="3">
    <source>
        <dbReference type="EMBL" id="ACL72875.1"/>
    </source>
</evidence>
<dbReference type="NCBIfam" id="TIGR02580">
    <property type="entry name" value="cas_RAMP_Cmr4"/>
    <property type="match status" value="1"/>
</dbReference>
<dbReference type="RefSeq" id="WP_012638357.1">
    <property type="nucleotide sequence ID" value="NC_011901.1"/>
</dbReference>
<dbReference type="InterPro" id="IPR005537">
    <property type="entry name" value="RAMP_III_fam"/>
</dbReference>
<sequence>MHQATALLALTTDTSLHAGTGSSGDIIDLPIQREGHTGWPCVFGSAVKGALRTRAEQRMGQDAADVLAAFGPATGNASEHAGALTVGDARLLLLPVRSLTGTFRWVTCPGALDRLYKDCERLGLSPGNWNTPRVTDEDTALVSTGGGESLFLEEYRFTTKNAGLDGLITTLHRLLGRDNGVEQLEQRLTVIHDDMFSHLARTATPVNAHVALDENKTVKRGALWYEETLPPETLLYAPLMALPSRRQGHALEAGQVLKLITDKLFGDHPWLQLGGNETVGMGWCSVKFIERQNA</sequence>
<dbReference type="HOGENOM" id="CLU_047795_0_0_6"/>
<dbReference type="InterPro" id="IPR013410">
    <property type="entry name" value="CRISPR-assoc_RAMP_Cmr4"/>
</dbReference>
<evidence type="ECO:0000259" key="2">
    <source>
        <dbReference type="Pfam" id="PF03787"/>
    </source>
</evidence>
<protein>
    <submittedName>
        <fullName evidence="3">CRISPR-associated RAMP protein, Cmr4 family</fullName>
    </submittedName>
</protein>
<feature type="domain" description="CRISPR type III-associated protein" evidence="2">
    <location>
        <begin position="10"/>
        <end position="285"/>
    </location>
</feature>
<dbReference type="Pfam" id="PF03787">
    <property type="entry name" value="RAMPs"/>
    <property type="match status" value="1"/>
</dbReference>
<evidence type="ECO:0000256" key="1">
    <source>
        <dbReference type="ARBA" id="ARBA00023118"/>
    </source>
</evidence>
<dbReference type="KEGG" id="tgr:Tgr7_1793"/>
<dbReference type="PANTHER" id="PTHR36700:SF1">
    <property type="entry name" value="CRISPR SYSTEM CMR SUBUNIT CMR4"/>
    <property type="match status" value="1"/>
</dbReference>
<proteinExistence type="predicted"/>
<gene>
    <name evidence="3" type="ordered locus">Tgr7_1793</name>
</gene>
<dbReference type="GO" id="GO:0051607">
    <property type="term" value="P:defense response to virus"/>
    <property type="evidence" value="ECO:0007669"/>
    <property type="project" value="UniProtKB-KW"/>
</dbReference>
<dbReference type="STRING" id="396588.Tgr7_1793"/>
<dbReference type="AlphaFoldDB" id="B8GSH1"/>